<dbReference type="EMBL" id="NFZT01000001">
    <property type="protein sequence ID" value="OWV34720.1"/>
    <property type="molecule type" value="Genomic_DNA"/>
</dbReference>
<proteinExistence type="predicted"/>
<dbReference type="Pfam" id="PF09374">
    <property type="entry name" value="PG_binding_3"/>
    <property type="match status" value="1"/>
</dbReference>
<evidence type="ECO:0000313" key="3">
    <source>
        <dbReference type="EMBL" id="OWV34720.1"/>
    </source>
</evidence>
<feature type="domain" description="Peptidoglycan binding" evidence="2">
    <location>
        <begin position="109"/>
        <end position="191"/>
    </location>
</feature>
<dbReference type="OrthoDB" id="9815229at2"/>
<dbReference type="SUPFAM" id="SSF53955">
    <property type="entry name" value="Lysozyme-like"/>
    <property type="match status" value="1"/>
</dbReference>
<accession>A0A219B8K1</accession>
<organism evidence="3 4">
    <name type="scientific">Pacificimonas flava</name>
    <dbReference type="NCBI Taxonomy" id="1234595"/>
    <lineage>
        <taxon>Bacteria</taxon>
        <taxon>Pseudomonadati</taxon>
        <taxon>Pseudomonadota</taxon>
        <taxon>Alphaproteobacteria</taxon>
        <taxon>Sphingomonadales</taxon>
        <taxon>Sphingosinicellaceae</taxon>
        <taxon>Pacificimonas</taxon>
    </lineage>
</organism>
<evidence type="ECO:0000259" key="1">
    <source>
        <dbReference type="Pfam" id="PF05838"/>
    </source>
</evidence>
<dbReference type="InterPro" id="IPR023346">
    <property type="entry name" value="Lysozyme-like_dom_sf"/>
</dbReference>
<reference evidence="4" key="1">
    <citation type="submission" date="2017-05" db="EMBL/GenBank/DDBJ databases">
        <authorList>
            <person name="Lin X."/>
        </authorList>
    </citation>
    <scope>NUCLEOTIDE SEQUENCE [LARGE SCALE GENOMIC DNA]</scope>
    <source>
        <strain evidence="4">JLT2012</strain>
    </source>
</reference>
<gene>
    <name evidence="3" type="ORF">B5C34_09525</name>
</gene>
<evidence type="ECO:0000313" key="4">
    <source>
        <dbReference type="Proteomes" id="UP000198462"/>
    </source>
</evidence>
<dbReference type="Pfam" id="PF05838">
    <property type="entry name" value="Glyco_hydro_108"/>
    <property type="match status" value="1"/>
</dbReference>
<dbReference type="Gene3D" id="1.20.141.10">
    <property type="entry name" value="Chitosanase, subunit A, domain 1"/>
    <property type="match status" value="1"/>
</dbReference>
<dbReference type="InterPro" id="IPR018537">
    <property type="entry name" value="Peptidoglycan-bd_3"/>
</dbReference>
<evidence type="ECO:0000259" key="2">
    <source>
        <dbReference type="Pfam" id="PF09374"/>
    </source>
</evidence>
<dbReference type="AlphaFoldDB" id="A0A219B8K1"/>
<name>A0A219B8K1_9SPHN</name>
<keyword evidence="4" id="KW-1185">Reference proteome</keyword>
<comment type="caution">
    <text evidence="3">The sequence shown here is derived from an EMBL/GenBank/DDBJ whole genome shotgun (WGS) entry which is preliminary data.</text>
</comment>
<feature type="domain" description="TtsA-like Glycoside hydrolase family 108" evidence="1">
    <location>
        <begin position="22"/>
        <end position="104"/>
    </location>
</feature>
<sequence>MTRILNLGPVPGPQAFDASCSHTLGVEGAYSDHPSDRGGRTMLGITERVARRWGYSGAMRDLPLATAVAIYRSLYWDSLELDRIAEDFSGAIAAELFDTGVNMGPGKAAEFLQQALNALNRQERDWADIAVDGDLGPATLRALGALKRKRGERGRAVLMKMLECLQGARYVRIAEGRPQNEDFVFGWFENRIGALG</sequence>
<dbReference type="InterPro" id="IPR008565">
    <property type="entry name" value="TtsA-like_GH18_dom"/>
</dbReference>
<dbReference type="CDD" id="cd13926">
    <property type="entry name" value="N-acetylmuramidase_GH108"/>
    <property type="match status" value="1"/>
</dbReference>
<dbReference type="RefSeq" id="WP_088713429.1">
    <property type="nucleotide sequence ID" value="NZ_NFZT01000001.1"/>
</dbReference>
<protein>
    <submittedName>
        <fullName evidence="3">Uncharacterized protein</fullName>
    </submittedName>
</protein>
<dbReference type="Proteomes" id="UP000198462">
    <property type="component" value="Unassembled WGS sequence"/>
</dbReference>